<dbReference type="PANTHER" id="PTHR45615">
    <property type="entry name" value="MYOSIN HEAVY CHAIN, NON-MUSCLE"/>
    <property type="match status" value="1"/>
</dbReference>
<feature type="compositionally biased region" description="Basic and acidic residues" evidence="2">
    <location>
        <begin position="77"/>
        <end position="90"/>
    </location>
</feature>
<keyword evidence="4" id="KW-1185">Reference proteome</keyword>
<gene>
    <name evidence="3 5" type="ORF">BDZ99DRAFT_539133</name>
</gene>
<dbReference type="RefSeq" id="XP_033572840.1">
    <property type="nucleotide sequence ID" value="XM_033726662.1"/>
</dbReference>
<evidence type="ECO:0000313" key="5">
    <source>
        <dbReference type="RefSeq" id="XP_033572840.1"/>
    </source>
</evidence>
<dbReference type="GO" id="GO:0032982">
    <property type="term" value="C:myosin filament"/>
    <property type="evidence" value="ECO:0007669"/>
    <property type="project" value="TreeGrafter"/>
</dbReference>
<evidence type="ECO:0000256" key="1">
    <source>
        <dbReference type="SAM" id="Coils"/>
    </source>
</evidence>
<protein>
    <submittedName>
        <fullName evidence="3 5">Uncharacterized protein</fullName>
    </submittedName>
</protein>
<dbReference type="GeneID" id="54467555"/>
<dbReference type="EMBL" id="MU003708">
    <property type="protein sequence ID" value="KAF2805876.1"/>
    <property type="molecule type" value="Genomic_DNA"/>
</dbReference>
<accession>A0A6A6YAM8</accession>
<feature type="compositionally biased region" description="Polar residues" evidence="2">
    <location>
        <begin position="91"/>
        <end position="101"/>
    </location>
</feature>
<dbReference type="PANTHER" id="PTHR45615:SF40">
    <property type="entry name" value="MYOSIN HEAVY CHAIN, NON-MUSCLE"/>
    <property type="match status" value="1"/>
</dbReference>
<reference evidence="5" key="2">
    <citation type="submission" date="2020-04" db="EMBL/GenBank/DDBJ databases">
        <authorList>
            <consortium name="NCBI Genome Project"/>
        </authorList>
    </citation>
    <scope>NUCLEOTIDE SEQUENCE</scope>
    <source>
        <strain evidence="5">CBS 304.34</strain>
    </source>
</reference>
<dbReference type="AlphaFoldDB" id="A0A6A6YAM8"/>
<keyword evidence="1" id="KW-0175">Coiled coil</keyword>
<evidence type="ECO:0000313" key="4">
    <source>
        <dbReference type="Proteomes" id="UP000504636"/>
    </source>
</evidence>
<dbReference type="GO" id="GO:0000146">
    <property type="term" value="F:microfilament motor activity"/>
    <property type="evidence" value="ECO:0007669"/>
    <property type="project" value="TreeGrafter"/>
</dbReference>
<sequence length="524" mass="60955">MPNPYRLASITANKYYNNNGYFDAIWGGYDGDYIDRATRRELRDVVYEQEEEIEKKEDRIEELKESRHNLAQSFKEFGQEKKRENDDHTAQLKQQHPNEKLQLNSQVSTLQQLLGDARSRLAATDIGSSPSTSTAKPALSRVAIGGAATSRREPNNGTITTPFKPFVEKETFGSSSGFTKSASEVEAEQLQIKVGEVQSELNRVVISLGEQVEQKEIDLTETRAQLDTLQAQFNGMVTRYIKEVEQKDSDAAALKAKYKDALTDLKKLRERGSEMRANAEAQGLSRRQYVRSWRRRWKYLRSAERETAWLWVMSWSHTQRCLQQWSMQKNTFDATWKEKMVRSCDPDSYCSTARWPPDYRTRPLSKLRLNKNAVEAYITGSRGQEEPHTPLKQAYMNRATRRRLYDTSRELEERLYENDDKDFELKEKVQVLTEAFTDKLDDMWDKIANLEEDLEDAKYLAKEYKASSKTLEREVPQLRSKAEVKAEIDEGLLHTLEKIKLRFADESRKNSEPWDTDYREAIEE</sequence>
<feature type="region of interest" description="Disordered" evidence="2">
    <location>
        <begin position="77"/>
        <end position="101"/>
    </location>
</feature>
<evidence type="ECO:0000313" key="3">
    <source>
        <dbReference type="EMBL" id="KAF2805876.1"/>
    </source>
</evidence>
<reference evidence="3 5" key="1">
    <citation type="journal article" date="2020" name="Stud. Mycol.">
        <title>101 Dothideomycetes genomes: a test case for predicting lifestyles and emergence of pathogens.</title>
        <authorList>
            <person name="Haridas S."/>
            <person name="Albert R."/>
            <person name="Binder M."/>
            <person name="Bloem J."/>
            <person name="Labutti K."/>
            <person name="Salamov A."/>
            <person name="Andreopoulos B."/>
            <person name="Baker S."/>
            <person name="Barry K."/>
            <person name="Bills G."/>
            <person name="Bluhm B."/>
            <person name="Cannon C."/>
            <person name="Castanera R."/>
            <person name="Culley D."/>
            <person name="Daum C."/>
            <person name="Ezra D."/>
            <person name="Gonzalez J."/>
            <person name="Henrissat B."/>
            <person name="Kuo A."/>
            <person name="Liang C."/>
            <person name="Lipzen A."/>
            <person name="Lutzoni F."/>
            <person name="Magnuson J."/>
            <person name="Mondo S."/>
            <person name="Nolan M."/>
            <person name="Ohm R."/>
            <person name="Pangilinan J."/>
            <person name="Park H.-J."/>
            <person name="Ramirez L."/>
            <person name="Alfaro M."/>
            <person name="Sun H."/>
            <person name="Tritt A."/>
            <person name="Yoshinaga Y."/>
            <person name="Zwiers L.-H."/>
            <person name="Turgeon B."/>
            <person name="Goodwin S."/>
            <person name="Spatafora J."/>
            <person name="Crous P."/>
            <person name="Grigoriev I."/>
        </authorList>
    </citation>
    <scope>NUCLEOTIDE SEQUENCE</scope>
    <source>
        <strain evidence="3 5">CBS 304.34</strain>
    </source>
</reference>
<proteinExistence type="predicted"/>
<dbReference type="GO" id="GO:0016460">
    <property type="term" value="C:myosin II complex"/>
    <property type="evidence" value="ECO:0007669"/>
    <property type="project" value="TreeGrafter"/>
</dbReference>
<feature type="coiled-coil region" evidence="1">
    <location>
        <begin position="212"/>
        <end position="271"/>
    </location>
</feature>
<feature type="coiled-coil region" evidence="1">
    <location>
        <begin position="39"/>
        <end position="73"/>
    </location>
</feature>
<dbReference type="GO" id="GO:0005737">
    <property type="term" value="C:cytoplasm"/>
    <property type="evidence" value="ECO:0007669"/>
    <property type="project" value="TreeGrafter"/>
</dbReference>
<name>A0A6A6YAM8_9PEZI</name>
<organism evidence="3">
    <name type="scientific">Mytilinidion resinicola</name>
    <dbReference type="NCBI Taxonomy" id="574789"/>
    <lineage>
        <taxon>Eukaryota</taxon>
        <taxon>Fungi</taxon>
        <taxon>Dikarya</taxon>
        <taxon>Ascomycota</taxon>
        <taxon>Pezizomycotina</taxon>
        <taxon>Dothideomycetes</taxon>
        <taxon>Pleosporomycetidae</taxon>
        <taxon>Mytilinidiales</taxon>
        <taxon>Mytilinidiaceae</taxon>
        <taxon>Mytilinidion</taxon>
    </lineage>
</organism>
<dbReference type="GO" id="GO:0051015">
    <property type="term" value="F:actin filament binding"/>
    <property type="evidence" value="ECO:0007669"/>
    <property type="project" value="TreeGrafter"/>
</dbReference>
<reference evidence="5" key="3">
    <citation type="submission" date="2025-04" db="UniProtKB">
        <authorList>
            <consortium name="RefSeq"/>
        </authorList>
    </citation>
    <scope>IDENTIFICATION</scope>
    <source>
        <strain evidence="5">CBS 304.34</strain>
    </source>
</reference>
<evidence type="ECO:0000256" key="2">
    <source>
        <dbReference type="SAM" id="MobiDB-lite"/>
    </source>
</evidence>
<dbReference type="Proteomes" id="UP000504636">
    <property type="component" value="Unplaced"/>
</dbReference>
<feature type="coiled-coil region" evidence="1">
    <location>
        <begin position="447"/>
        <end position="481"/>
    </location>
</feature>